<comment type="caution">
    <text evidence="3">The sequence shown here is derived from an EMBL/GenBank/DDBJ whole genome shotgun (WGS) entry which is preliminary data.</text>
</comment>
<gene>
    <name evidence="3" type="ORF">EV203_10840</name>
</gene>
<dbReference type="GO" id="GO:0030435">
    <property type="term" value="P:sporulation resulting in formation of a cellular spore"/>
    <property type="evidence" value="ECO:0007669"/>
    <property type="project" value="InterPro"/>
</dbReference>
<feature type="region of interest" description="Disordered" evidence="1">
    <location>
        <begin position="27"/>
        <end position="81"/>
    </location>
</feature>
<dbReference type="RefSeq" id="WP_132039425.1">
    <property type="nucleotide sequence ID" value="NZ_SLWU01000008.1"/>
</dbReference>
<feature type="compositionally biased region" description="Low complexity" evidence="1">
    <location>
        <begin position="27"/>
        <end position="39"/>
    </location>
</feature>
<dbReference type="PROSITE" id="PS51257">
    <property type="entry name" value="PROKAR_LIPOPROTEIN"/>
    <property type="match status" value="1"/>
</dbReference>
<feature type="compositionally biased region" description="Low complexity" evidence="1">
    <location>
        <begin position="47"/>
        <end position="60"/>
    </location>
</feature>
<dbReference type="InterPro" id="IPR014247">
    <property type="entry name" value="Spore_lipoprot_YhcN/YlaJ"/>
</dbReference>
<keyword evidence="3" id="KW-0449">Lipoprotein</keyword>
<accession>A0A4R2K1P8</accession>
<evidence type="ECO:0000313" key="3">
    <source>
        <dbReference type="EMBL" id="TCO66943.1"/>
    </source>
</evidence>
<dbReference type="AlphaFoldDB" id="A0A4R2K1P8"/>
<feature type="chain" id="PRO_5039011766" evidence="2">
    <location>
        <begin position="23"/>
        <end position="186"/>
    </location>
</feature>
<evidence type="ECO:0000313" key="4">
    <source>
        <dbReference type="Proteomes" id="UP000294886"/>
    </source>
</evidence>
<dbReference type="Pfam" id="PF09580">
    <property type="entry name" value="Spore_YhcN_YlaJ"/>
    <property type="match status" value="1"/>
</dbReference>
<reference evidence="3 4" key="1">
    <citation type="submission" date="2019-03" db="EMBL/GenBank/DDBJ databases">
        <title>Genomic Encyclopedia of Type Strains, Phase IV (KMG-IV): sequencing the most valuable type-strain genomes for metagenomic binning, comparative biology and taxonomic classification.</title>
        <authorList>
            <person name="Goeker M."/>
        </authorList>
    </citation>
    <scope>NUCLEOTIDE SEQUENCE [LARGE SCALE GENOMIC DNA]</scope>
    <source>
        <strain evidence="3 4">DSM 13054</strain>
    </source>
</reference>
<proteinExistence type="predicted"/>
<protein>
    <submittedName>
        <fullName evidence="3">YhcN/YlaJ family sporulation lipoprotein</fullName>
    </submittedName>
</protein>
<evidence type="ECO:0000256" key="1">
    <source>
        <dbReference type="SAM" id="MobiDB-lite"/>
    </source>
</evidence>
<sequence length="186" mass="19828">MKKIKNIITVLLIGVMILTSMAGCKTATKKPAPARYTPTPTRPAPAPSKATPTPGYTTPAPTAPTAPTPAPVRKPTTESMRASRVAASVARIPEVNKATVVISGTTALVGVDMKAKVQGTHEKDVKKKIEKAVKDTDKSITRVYVTADPDLYKRIDNIARGISEGRPVSEFAKQISEIIKRISPGM</sequence>
<dbReference type="InterPro" id="IPR019076">
    <property type="entry name" value="Spore_lipoprot_YhcN/YlaJ-like"/>
</dbReference>
<dbReference type="Proteomes" id="UP000294886">
    <property type="component" value="Unassembled WGS sequence"/>
</dbReference>
<feature type="compositionally biased region" description="Pro residues" evidence="1">
    <location>
        <begin position="61"/>
        <end position="72"/>
    </location>
</feature>
<name>A0A4R2K1P8_9THEO</name>
<evidence type="ECO:0000256" key="2">
    <source>
        <dbReference type="SAM" id="SignalP"/>
    </source>
</evidence>
<organism evidence="3 4">
    <name type="scientific">Caldanaerobacter subterraneus</name>
    <dbReference type="NCBI Taxonomy" id="911092"/>
    <lineage>
        <taxon>Bacteria</taxon>
        <taxon>Bacillati</taxon>
        <taxon>Bacillota</taxon>
        <taxon>Clostridia</taxon>
        <taxon>Thermoanaerobacterales</taxon>
        <taxon>Thermoanaerobacteraceae</taxon>
        <taxon>Caldanaerobacter</taxon>
    </lineage>
</organism>
<dbReference type="EMBL" id="SLWU01000008">
    <property type="protein sequence ID" value="TCO66943.1"/>
    <property type="molecule type" value="Genomic_DNA"/>
</dbReference>
<keyword evidence="2" id="KW-0732">Signal</keyword>
<dbReference type="NCBIfam" id="TIGR02898">
    <property type="entry name" value="spore_YhcN_YlaJ"/>
    <property type="match status" value="1"/>
</dbReference>
<feature type="signal peptide" evidence="2">
    <location>
        <begin position="1"/>
        <end position="22"/>
    </location>
</feature>